<evidence type="ECO:0000313" key="4">
    <source>
        <dbReference type="EMBL" id="CAE0236265.1"/>
    </source>
</evidence>
<feature type="domain" description="Hikeshi-like N-terminal" evidence="2">
    <location>
        <begin position="10"/>
        <end position="84"/>
    </location>
</feature>
<sequence length="183" mass="20623">MENLPPFGIIVPGLQVSYNYEQFGDMFVLTVPNPGTINVVSFFLNQPIQAEGMGAALYYSAPPNYDGMTFVGAIANDRPSDIFHTGFSLNPDINQLPELKLIVQLKGFAEIQELVKLAQDTDMQKNYAKKVAINLFNYLKSFDQLSNQSSNLITVPLTALDKWFEKFSRKYDADPNFVYKSME</sequence>
<organism evidence="4">
    <name type="scientific">Strombidium rassoulzadegani</name>
    <dbReference type="NCBI Taxonomy" id="1082188"/>
    <lineage>
        <taxon>Eukaryota</taxon>
        <taxon>Sar</taxon>
        <taxon>Alveolata</taxon>
        <taxon>Ciliophora</taxon>
        <taxon>Intramacronucleata</taxon>
        <taxon>Spirotrichea</taxon>
        <taxon>Oligotrichia</taxon>
        <taxon>Strombidiidae</taxon>
        <taxon>Strombidium</taxon>
    </lineage>
</organism>
<evidence type="ECO:0008006" key="5">
    <source>
        <dbReference type="Google" id="ProtNLM"/>
    </source>
</evidence>
<evidence type="ECO:0000259" key="2">
    <source>
        <dbReference type="Pfam" id="PF05603"/>
    </source>
</evidence>
<dbReference type="GO" id="GO:0005634">
    <property type="term" value="C:nucleus"/>
    <property type="evidence" value="ECO:0007669"/>
    <property type="project" value="TreeGrafter"/>
</dbReference>
<proteinExistence type="inferred from homology"/>
<dbReference type="Pfam" id="PF21057">
    <property type="entry name" value="Hikeshi-like_C"/>
    <property type="match status" value="1"/>
</dbReference>
<dbReference type="PANTHER" id="PTHR12925:SF0">
    <property type="entry name" value="PROTEIN HIKESHI"/>
    <property type="match status" value="1"/>
</dbReference>
<dbReference type="EMBL" id="HBIA01016185">
    <property type="protein sequence ID" value="CAE0236265.1"/>
    <property type="molecule type" value="Transcribed_RNA"/>
</dbReference>
<comment type="similarity">
    <text evidence="1">Belongs to the OPI10 family.</text>
</comment>
<name>A0A7S3CSJ0_9SPIT</name>
<gene>
    <name evidence="4" type="ORF">SRAS04492_LOCUS8072</name>
</gene>
<reference evidence="4" key="1">
    <citation type="submission" date="2021-01" db="EMBL/GenBank/DDBJ databases">
        <authorList>
            <person name="Corre E."/>
            <person name="Pelletier E."/>
            <person name="Niang G."/>
            <person name="Scheremetjew M."/>
            <person name="Finn R."/>
            <person name="Kale V."/>
            <person name="Holt S."/>
            <person name="Cochrane G."/>
            <person name="Meng A."/>
            <person name="Brown T."/>
            <person name="Cohen L."/>
        </authorList>
    </citation>
    <scope>NUCLEOTIDE SEQUENCE</scope>
    <source>
        <strain evidence="4">Ras09</strain>
    </source>
</reference>
<protein>
    <recommendedName>
        <fullName evidence="5">Hikeshi-like domain-containing protein</fullName>
    </recommendedName>
</protein>
<evidence type="ECO:0000256" key="1">
    <source>
        <dbReference type="ARBA" id="ARBA00006623"/>
    </source>
</evidence>
<feature type="domain" description="Hikeshi-like C-terminal" evidence="3">
    <location>
        <begin position="126"/>
        <end position="178"/>
    </location>
</feature>
<dbReference type="Pfam" id="PF05603">
    <property type="entry name" value="Hikeshi-like_N"/>
    <property type="match status" value="1"/>
</dbReference>
<dbReference type="InterPro" id="IPR031318">
    <property type="entry name" value="OPI10"/>
</dbReference>
<dbReference type="GO" id="GO:0061608">
    <property type="term" value="F:nuclear import signal receptor activity"/>
    <property type="evidence" value="ECO:0007669"/>
    <property type="project" value="TreeGrafter"/>
</dbReference>
<dbReference type="PANTHER" id="PTHR12925">
    <property type="entry name" value="HIKESHI FAMILY MEMBER"/>
    <property type="match status" value="1"/>
</dbReference>
<dbReference type="InterPro" id="IPR048364">
    <property type="entry name" value="Hikeshi-like_C"/>
</dbReference>
<evidence type="ECO:0000259" key="3">
    <source>
        <dbReference type="Pfam" id="PF21057"/>
    </source>
</evidence>
<dbReference type="InterPro" id="IPR008493">
    <property type="entry name" value="Hikeshi-like_N"/>
</dbReference>
<accession>A0A7S3CSJ0</accession>
<dbReference type="GO" id="GO:0005829">
    <property type="term" value="C:cytosol"/>
    <property type="evidence" value="ECO:0007669"/>
    <property type="project" value="TreeGrafter"/>
</dbReference>
<dbReference type="GO" id="GO:0006606">
    <property type="term" value="P:protein import into nucleus"/>
    <property type="evidence" value="ECO:0007669"/>
    <property type="project" value="TreeGrafter"/>
</dbReference>
<dbReference type="AlphaFoldDB" id="A0A7S3CSJ0"/>